<protein>
    <recommendedName>
        <fullName evidence="6">Bifunctional IPC transferase and DIPP synthase</fullName>
        <ecNumber evidence="4">2.7.7.74</ecNumber>
        <ecNumber evidence="5">2.7.8.34</ecNumber>
    </recommendedName>
</protein>
<feature type="transmembrane region" description="Helical" evidence="11">
    <location>
        <begin position="483"/>
        <end position="504"/>
    </location>
</feature>
<evidence type="ECO:0000256" key="3">
    <source>
        <dbReference type="ARBA" id="ARBA00007897"/>
    </source>
</evidence>
<dbReference type="PANTHER" id="PTHR43584:SF5">
    <property type="entry name" value="PROTEIN LICC"/>
    <property type="match status" value="1"/>
</dbReference>
<comment type="catalytic activity">
    <reaction evidence="1">
        <text>1D-myo-inositol 3-phosphate + CTP + H(+) = CDP-1L-myo-inositol + diphosphate</text>
        <dbReference type="Rhea" id="RHEA:30647"/>
        <dbReference type="ChEBI" id="CHEBI:15378"/>
        <dbReference type="ChEBI" id="CHEBI:33019"/>
        <dbReference type="ChEBI" id="CHEBI:37563"/>
        <dbReference type="ChEBI" id="CHEBI:58401"/>
        <dbReference type="ChEBI" id="CHEBI:62573"/>
        <dbReference type="EC" id="2.7.7.74"/>
    </reaction>
</comment>
<feature type="domain" description="Nucleotidyl transferase" evidence="12">
    <location>
        <begin position="3"/>
        <end position="234"/>
    </location>
</feature>
<feature type="transmembrane region" description="Helical" evidence="11">
    <location>
        <begin position="593"/>
        <end position="614"/>
    </location>
</feature>
<dbReference type="GO" id="GO:0008654">
    <property type="term" value="P:phospholipid biosynthetic process"/>
    <property type="evidence" value="ECO:0007669"/>
    <property type="project" value="InterPro"/>
</dbReference>
<evidence type="ECO:0000256" key="9">
    <source>
        <dbReference type="ARBA" id="ARBA00049235"/>
    </source>
</evidence>
<comment type="caution">
    <text evidence="13">The sequence shown here is derived from an EMBL/GenBank/DDBJ whole genome shotgun (WGS) entry which is preliminary data.</text>
</comment>
<dbReference type="Pfam" id="PF00483">
    <property type="entry name" value="NTP_transferase"/>
    <property type="match status" value="1"/>
</dbReference>
<keyword evidence="7 10" id="KW-0808">Transferase</keyword>
<dbReference type="PANTHER" id="PTHR43584">
    <property type="entry name" value="NUCLEOTIDYL TRANSFERASE"/>
    <property type="match status" value="1"/>
</dbReference>
<dbReference type="InterPro" id="IPR048254">
    <property type="entry name" value="CDP_ALCOHOL_P_TRANSF_CS"/>
</dbReference>
<evidence type="ECO:0000313" key="14">
    <source>
        <dbReference type="EMBL" id="HGQ17877.1"/>
    </source>
</evidence>
<dbReference type="InterPro" id="IPR000462">
    <property type="entry name" value="CDP-OH_P_trans"/>
</dbReference>
<sequence>MIGIVIAAGYGTRLRPHTESIPKSLIELEHGISIIDYIMKVMGEVGIVEVYIATRGDLKDIFSTKVSSSRIVVVDVIPGDGNLWTLYQAIEKLKEMGIEDDIIVSMSDHVYESSILKNLIKASTRDRDRVLLCLDRSVRGEEAVEGLKVIIDGSAVVLAGKDIPPLTGIDTGLFYIPKKLFIEISNVVKEYGRSATLSNFINILARRGLVGFVDVTGLRWIDVDSVEDLAKARKIYWEIMRRNLIKDSDGIVARYINRRISTRISLFLYKNGIFVEPSIITALVFIIGIAGAVAAYLNMYTLGAILASLSSILDGVDGEVARLFNRQTEFGAILDTTLDRIVDTLLIAGLVYQGFILGIWPLRIEYIVLSFLALLGSIYVSFLSNLIRDRDFVVKARTSFPWPTRDVRIAVIALALIFKQPLLGLLYILFSSWYFIAKITILIVKGRRVLQGQSLVKFVKRAVPRPIIFTPVRIAIHDVVRDSLILILLIYTTALGLEYLHRYLAEDMPTIVWEVILVVELAVMIYFAYRVVRGLWYILISIKDFISKSLWMTTTVYMRVSIEMIILLTSIFIRYPINYCLAIIRAQRILIDITNYILNIFTILLAITIAIEFIKIIEHRIHSRISKLLKQ</sequence>
<dbReference type="InterPro" id="IPR005835">
    <property type="entry name" value="NTP_transferase_dom"/>
</dbReference>
<feature type="transmembrane region" description="Helical" evidence="11">
    <location>
        <begin position="366"/>
        <end position="387"/>
    </location>
</feature>
<comment type="similarity">
    <text evidence="2">In the C-terminal section; belongs to the CDP-alcohol phosphatidyltransferase class-I family.</text>
</comment>
<dbReference type="InterPro" id="IPR043130">
    <property type="entry name" value="CDP-OH_PTrfase_TM_dom"/>
</dbReference>
<evidence type="ECO:0000313" key="13">
    <source>
        <dbReference type="EMBL" id="HGN36829.1"/>
    </source>
</evidence>
<gene>
    <name evidence="13" type="ORF">ENT87_04710</name>
    <name evidence="14" type="ORF">ENU30_02685</name>
</gene>
<comment type="similarity">
    <text evidence="3">In the N-terminal section; belongs to the MobA family.</text>
</comment>
<dbReference type="EC" id="2.7.8.34" evidence="5"/>
<comment type="similarity">
    <text evidence="10">Belongs to the CDP-alcohol phosphatidyltransferase class-I family.</text>
</comment>
<dbReference type="GO" id="GO:0016780">
    <property type="term" value="F:phosphotransferase activity, for other substituted phosphate groups"/>
    <property type="evidence" value="ECO:0007669"/>
    <property type="project" value="InterPro"/>
</dbReference>
<dbReference type="EC" id="2.7.7.74" evidence="4"/>
<evidence type="ECO:0000259" key="12">
    <source>
        <dbReference type="Pfam" id="PF00483"/>
    </source>
</evidence>
<dbReference type="EMBL" id="DTAI01000133">
    <property type="protein sequence ID" value="HGN36829.1"/>
    <property type="molecule type" value="Genomic_DNA"/>
</dbReference>
<evidence type="ECO:0000256" key="8">
    <source>
        <dbReference type="ARBA" id="ARBA00022695"/>
    </source>
</evidence>
<feature type="transmembrane region" description="Helical" evidence="11">
    <location>
        <begin position="341"/>
        <end position="360"/>
    </location>
</feature>
<dbReference type="InterPro" id="IPR050065">
    <property type="entry name" value="GlmU-like"/>
</dbReference>
<name>A0A7J3I7Z1_9CREN</name>
<evidence type="ECO:0000256" key="10">
    <source>
        <dbReference type="RuleBase" id="RU003750"/>
    </source>
</evidence>
<dbReference type="Gene3D" id="1.20.120.1760">
    <property type="match status" value="1"/>
</dbReference>
<feature type="transmembrane region" description="Helical" evidence="11">
    <location>
        <begin position="550"/>
        <end position="573"/>
    </location>
</feature>
<comment type="catalytic activity">
    <reaction evidence="9">
        <text>CDP-1L-myo-inositol + 1D-myo-inositol 3-phosphate = bis(1L-myo-inositol) 3,1'-phosphate 1-phosphate + CMP + H(+)</text>
        <dbReference type="Rhea" id="RHEA:31327"/>
        <dbReference type="ChEBI" id="CHEBI:15378"/>
        <dbReference type="ChEBI" id="CHEBI:58401"/>
        <dbReference type="ChEBI" id="CHEBI:60377"/>
        <dbReference type="ChEBI" id="CHEBI:62573"/>
        <dbReference type="ChEBI" id="CHEBI:62576"/>
        <dbReference type="EC" id="2.7.8.34"/>
    </reaction>
</comment>
<evidence type="ECO:0000256" key="7">
    <source>
        <dbReference type="ARBA" id="ARBA00022679"/>
    </source>
</evidence>
<dbReference type="GO" id="GO:0016779">
    <property type="term" value="F:nucleotidyltransferase activity"/>
    <property type="evidence" value="ECO:0007669"/>
    <property type="project" value="UniProtKB-KW"/>
</dbReference>
<evidence type="ECO:0000256" key="4">
    <source>
        <dbReference type="ARBA" id="ARBA00012504"/>
    </source>
</evidence>
<evidence type="ECO:0000256" key="11">
    <source>
        <dbReference type="SAM" id="Phobius"/>
    </source>
</evidence>
<keyword evidence="11" id="KW-0812">Transmembrane</keyword>
<evidence type="ECO:0000256" key="1">
    <source>
        <dbReference type="ARBA" id="ARBA00000729"/>
    </source>
</evidence>
<accession>A0A7J3I7Z1</accession>
<dbReference type="AlphaFoldDB" id="A0A7J3I7Z1"/>
<keyword evidence="11" id="KW-0472">Membrane</keyword>
<evidence type="ECO:0000256" key="6">
    <source>
        <dbReference type="ARBA" id="ARBA00018322"/>
    </source>
</evidence>
<dbReference type="SUPFAM" id="SSF53448">
    <property type="entry name" value="Nucleotide-diphospho-sugar transferases"/>
    <property type="match status" value="1"/>
</dbReference>
<dbReference type="InterPro" id="IPR029044">
    <property type="entry name" value="Nucleotide-diphossugar_trans"/>
</dbReference>
<keyword evidence="11" id="KW-1133">Transmembrane helix</keyword>
<evidence type="ECO:0000256" key="2">
    <source>
        <dbReference type="ARBA" id="ARBA00006982"/>
    </source>
</evidence>
<dbReference type="GO" id="GO:0016020">
    <property type="term" value="C:membrane"/>
    <property type="evidence" value="ECO:0007669"/>
    <property type="project" value="InterPro"/>
</dbReference>
<evidence type="ECO:0000256" key="5">
    <source>
        <dbReference type="ARBA" id="ARBA00013268"/>
    </source>
</evidence>
<dbReference type="EMBL" id="DTBZ01000062">
    <property type="protein sequence ID" value="HGQ17877.1"/>
    <property type="molecule type" value="Genomic_DNA"/>
</dbReference>
<reference evidence="13" key="1">
    <citation type="journal article" date="2020" name="mSystems">
        <title>Genome- and Community-Level Interaction Insights into Carbon Utilization and Element Cycling Functions of Hydrothermarchaeota in Hydrothermal Sediment.</title>
        <authorList>
            <person name="Zhou Z."/>
            <person name="Liu Y."/>
            <person name="Xu W."/>
            <person name="Pan J."/>
            <person name="Luo Z.H."/>
            <person name="Li M."/>
        </authorList>
    </citation>
    <scope>NUCLEOTIDE SEQUENCE [LARGE SCALE GENOMIC DNA]</scope>
    <source>
        <strain evidence="13">SpSt-618</strain>
        <strain evidence="14">SpSt-657</strain>
    </source>
</reference>
<keyword evidence="8" id="KW-0548">Nucleotidyltransferase</keyword>
<proteinExistence type="inferred from homology"/>
<feature type="transmembrane region" description="Helical" evidence="11">
    <location>
        <begin position="273"/>
        <end position="296"/>
    </location>
</feature>
<dbReference type="Pfam" id="PF01066">
    <property type="entry name" value="CDP-OH_P_transf"/>
    <property type="match status" value="1"/>
</dbReference>
<feature type="transmembrane region" description="Helical" evidence="11">
    <location>
        <begin position="510"/>
        <end position="529"/>
    </location>
</feature>
<organism evidence="13">
    <name type="scientific">Ignisphaera aggregans</name>
    <dbReference type="NCBI Taxonomy" id="334771"/>
    <lineage>
        <taxon>Archaea</taxon>
        <taxon>Thermoproteota</taxon>
        <taxon>Thermoprotei</taxon>
        <taxon>Desulfurococcales</taxon>
        <taxon>Desulfurococcaceae</taxon>
        <taxon>Ignisphaera</taxon>
    </lineage>
</organism>
<dbReference type="PROSITE" id="PS00379">
    <property type="entry name" value="CDP_ALCOHOL_P_TRANSF"/>
    <property type="match status" value="1"/>
</dbReference>
<dbReference type="Gene3D" id="3.90.550.10">
    <property type="entry name" value="Spore Coat Polysaccharide Biosynthesis Protein SpsA, Chain A"/>
    <property type="match status" value="1"/>
</dbReference>